<comment type="caution">
    <text evidence="1">The sequence shown here is derived from an EMBL/GenBank/DDBJ whole genome shotgun (WGS) entry which is preliminary data.</text>
</comment>
<name>A0A4R6Y7U3_9BURK</name>
<dbReference type="AlphaFoldDB" id="A0A4R6Y7U3"/>
<keyword evidence="2" id="KW-1185">Reference proteome</keyword>
<accession>A0A4R6Y7U3</accession>
<protein>
    <submittedName>
        <fullName evidence="1">Uncharacterized protein</fullName>
    </submittedName>
</protein>
<reference evidence="1 2" key="1">
    <citation type="submission" date="2019-03" db="EMBL/GenBank/DDBJ databases">
        <title>Genomic Encyclopedia of Type Strains, Phase IV (KMG-IV): sequencing the most valuable type-strain genomes for metagenomic binning, comparative biology and taxonomic classification.</title>
        <authorList>
            <person name="Goeker M."/>
        </authorList>
    </citation>
    <scope>NUCLEOTIDE SEQUENCE [LARGE SCALE GENOMIC DNA]</scope>
    <source>
        <strain evidence="1 2">DSM 102852</strain>
    </source>
</reference>
<gene>
    <name evidence="1" type="ORF">DFR44_11071</name>
</gene>
<proteinExistence type="predicted"/>
<dbReference type="EMBL" id="SNZE01000010">
    <property type="protein sequence ID" value="TDR31423.1"/>
    <property type="molecule type" value="Genomic_DNA"/>
</dbReference>
<evidence type="ECO:0000313" key="1">
    <source>
        <dbReference type="EMBL" id="TDR31423.1"/>
    </source>
</evidence>
<organism evidence="1 2">
    <name type="scientific">Hydromonas duriensis</name>
    <dbReference type="NCBI Taxonomy" id="1527608"/>
    <lineage>
        <taxon>Bacteria</taxon>
        <taxon>Pseudomonadati</taxon>
        <taxon>Pseudomonadota</taxon>
        <taxon>Betaproteobacteria</taxon>
        <taxon>Burkholderiales</taxon>
        <taxon>Burkholderiaceae</taxon>
        <taxon>Hydromonas</taxon>
    </lineage>
</organism>
<sequence>MLALRLLGLAQGLYRMWRNQYFVMLVSPTRIKGCLNFFLFVHFGSISQTNQKCRRYNVALVQQKLRTFLENRMARMKMLKAVLGAGVVLTLGACTQETQNQIGRSVQNWTGTNGILEVYAGPTLIKRFLEVDKLSTALGTDDKTPRPYRYGYGKIDLNLNGKVDPGEKRVYFEISDYSTNYVFYEAP</sequence>
<dbReference type="Proteomes" id="UP000294480">
    <property type="component" value="Unassembled WGS sequence"/>
</dbReference>
<evidence type="ECO:0000313" key="2">
    <source>
        <dbReference type="Proteomes" id="UP000294480"/>
    </source>
</evidence>